<accession>A0A2R4MIG3</accession>
<reference evidence="2 3" key="1">
    <citation type="submission" date="2017-05" db="EMBL/GenBank/DDBJ databases">
        <title>Genome Analysis of Maritalea myrionectae HL2708#5.</title>
        <authorList>
            <consortium name="Cotde Inc.-PKNU"/>
            <person name="Jang D."/>
            <person name="Oh H.-M."/>
        </authorList>
    </citation>
    <scope>NUCLEOTIDE SEQUENCE [LARGE SCALE GENOMIC DNA]</scope>
    <source>
        <strain evidence="2 3">HL2708#5</strain>
    </source>
</reference>
<keyword evidence="1" id="KW-1133">Transmembrane helix</keyword>
<proteinExistence type="predicted"/>
<keyword evidence="3" id="KW-1185">Reference proteome</keyword>
<dbReference type="AlphaFoldDB" id="A0A2R4MIG3"/>
<keyword evidence="1" id="KW-0472">Membrane</keyword>
<sequence length="165" mass="18363">MDSEILATAPLPVIIHLITALFCIALGGYMLYAKKGTSAHKIMGWAWVFGMAIAIFSALFIHGFEWIGPFSPIHLIIPFAIAGLWGGIRDIRAKKVRAHREAMLSMYWGALGIPFVLALMPGRRLHILLFGESGTLLPTVIFAILLTSVGAYLRWEREIKAYLQR</sequence>
<dbReference type="InterPro" id="IPR018750">
    <property type="entry name" value="DUF2306_membrane"/>
</dbReference>
<dbReference type="Pfam" id="PF10067">
    <property type="entry name" value="DUF2306"/>
    <property type="match status" value="1"/>
</dbReference>
<gene>
    <name evidence="2" type="ORF">MXMO3_03333</name>
</gene>
<evidence type="ECO:0000313" key="2">
    <source>
        <dbReference type="EMBL" id="AVX05838.1"/>
    </source>
</evidence>
<dbReference type="KEGG" id="mmyr:MXMO3_03333"/>
<evidence type="ECO:0000313" key="3">
    <source>
        <dbReference type="Proteomes" id="UP000258927"/>
    </source>
</evidence>
<feature type="transmembrane region" description="Helical" evidence="1">
    <location>
        <begin position="44"/>
        <end position="64"/>
    </location>
</feature>
<protein>
    <recommendedName>
        <fullName evidence="4">DUF2306 domain-containing protein</fullName>
    </recommendedName>
</protein>
<feature type="transmembrane region" description="Helical" evidence="1">
    <location>
        <begin position="13"/>
        <end position="32"/>
    </location>
</feature>
<dbReference type="EMBL" id="CP021330">
    <property type="protein sequence ID" value="AVX05838.1"/>
    <property type="molecule type" value="Genomic_DNA"/>
</dbReference>
<dbReference type="RefSeq" id="WP_117396884.1">
    <property type="nucleotide sequence ID" value="NZ_CP021330.1"/>
</dbReference>
<evidence type="ECO:0000256" key="1">
    <source>
        <dbReference type="SAM" id="Phobius"/>
    </source>
</evidence>
<organism evidence="2 3">
    <name type="scientific">Maritalea myrionectae</name>
    <dbReference type="NCBI Taxonomy" id="454601"/>
    <lineage>
        <taxon>Bacteria</taxon>
        <taxon>Pseudomonadati</taxon>
        <taxon>Pseudomonadota</taxon>
        <taxon>Alphaproteobacteria</taxon>
        <taxon>Hyphomicrobiales</taxon>
        <taxon>Devosiaceae</taxon>
        <taxon>Maritalea</taxon>
    </lineage>
</organism>
<keyword evidence="1" id="KW-0812">Transmembrane</keyword>
<feature type="transmembrane region" description="Helical" evidence="1">
    <location>
        <begin position="135"/>
        <end position="155"/>
    </location>
</feature>
<feature type="transmembrane region" description="Helical" evidence="1">
    <location>
        <begin position="70"/>
        <end position="88"/>
    </location>
</feature>
<name>A0A2R4MIG3_9HYPH</name>
<dbReference type="Proteomes" id="UP000258927">
    <property type="component" value="Chromosome"/>
</dbReference>
<feature type="transmembrane region" description="Helical" evidence="1">
    <location>
        <begin position="104"/>
        <end position="123"/>
    </location>
</feature>
<evidence type="ECO:0008006" key="4">
    <source>
        <dbReference type="Google" id="ProtNLM"/>
    </source>
</evidence>